<evidence type="ECO:0000313" key="3">
    <source>
        <dbReference type="Proteomes" id="UP000464735"/>
    </source>
</evidence>
<evidence type="ECO:0000313" key="2">
    <source>
        <dbReference type="EMBL" id="QIA68959.1"/>
    </source>
</evidence>
<accession>A0AAJ4EJJ5</accession>
<protein>
    <recommendedName>
        <fullName evidence="4">Lipoprotein</fullName>
    </recommendedName>
</protein>
<keyword evidence="1" id="KW-0732">Signal</keyword>
<feature type="chain" id="PRO_5042569880" description="Lipoprotein" evidence="1">
    <location>
        <begin position="23"/>
        <end position="183"/>
    </location>
</feature>
<dbReference type="PROSITE" id="PS51257">
    <property type="entry name" value="PROKAR_LIPOPROTEIN"/>
    <property type="match status" value="1"/>
</dbReference>
<dbReference type="RefSeq" id="WP_164028264.1">
    <property type="nucleotide sequence ID" value="NZ_CP046368.1"/>
</dbReference>
<evidence type="ECO:0000256" key="1">
    <source>
        <dbReference type="SAM" id="SignalP"/>
    </source>
</evidence>
<dbReference type="InterPro" id="IPR054816">
    <property type="entry name" value="Lipoprotein_mollicutes-type_CS"/>
</dbReference>
<gene>
    <name evidence="2" type="ORF">GL298_05220</name>
</gene>
<dbReference type="NCBIfam" id="NF045726">
    <property type="entry name" value="XXplasma_LP"/>
    <property type="match status" value="1"/>
</dbReference>
<evidence type="ECO:0008006" key="4">
    <source>
        <dbReference type="Google" id="ProtNLM"/>
    </source>
</evidence>
<sequence length="183" mass="21578">MKKLLSFLGAITLIGTSTTSLVACNKQYREEELTNLKQENKINITNQEIKNNLEWIAPQEKPFNEVDNKYYYVVWRGNINNKWNINNFYNSYGGNYYVLDEKSQIQLLFKNNEYFFGIKEFYNNKSKNKITISKNNVLNVIKEFDIFDINNNYIKNVYRWNGGEENLPDLIIDNNGNVKVNGE</sequence>
<dbReference type="EMBL" id="CP046368">
    <property type="protein sequence ID" value="QIA68959.1"/>
    <property type="molecule type" value="Genomic_DNA"/>
</dbReference>
<proteinExistence type="predicted"/>
<dbReference type="NCBIfam" id="NF038029">
    <property type="entry name" value="LP_plasma"/>
    <property type="match status" value="1"/>
</dbReference>
<feature type="signal peptide" evidence="1">
    <location>
        <begin position="1"/>
        <end position="22"/>
    </location>
</feature>
<name>A0AAJ4EJJ5_SPICI</name>
<dbReference type="Proteomes" id="UP000464735">
    <property type="component" value="Chromosome"/>
</dbReference>
<reference evidence="2 3" key="1">
    <citation type="submission" date="2019-11" db="EMBL/GenBank/DDBJ databases">
        <title>Whole genome sequencing and comparative genomics analyses of five strains of Spiroplasma citri.</title>
        <authorList>
            <person name="Yokomi R."/>
            <person name="Chen J."/>
            <person name="Rattner R."/>
            <person name="Vidalakis G."/>
        </authorList>
    </citation>
    <scope>NUCLEOTIDE SEQUENCE [LARGE SCALE GENOMIC DNA]</scope>
    <source>
        <strain evidence="2 3">BR12</strain>
    </source>
</reference>
<dbReference type="AlphaFoldDB" id="A0AAJ4EJJ5"/>
<organism evidence="2 3">
    <name type="scientific">Spiroplasma citri</name>
    <dbReference type="NCBI Taxonomy" id="2133"/>
    <lineage>
        <taxon>Bacteria</taxon>
        <taxon>Bacillati</taxon>
        <taxon>Mycoplasmatota</taxon>
        <taxon>Mollicutes</taxon>
        <taxon>Entomoplasmatales</taxon>
        <taxon>Spiroplasmataceae</taxon>
        <taxon>Spiroplasma</taxon>
    </lineage>
</organism>